<accession>A0A395IM21</accession>
<keyword evidence="2" id="KW-1185">Reference proteome</keyword>
<dbReference type="PANTHER" id="PTHR37842">
    <property type="match status" value="1"/>
</dbReference>
<dbReference type="Proteomes" id="UP000249056">
    <property type="component" value="Unassembled WGS sequence"/>
</dbReference>
<reference evidence="1 2" key="1">
    <citation type="submission" date="2018-06" db="EMBL/GenBank/DDBJ databases">
        <title>Genome Sequence of the Brown Rot Fungal Pathogen Monilinia fructigena.</title>
        <authorList>
            <person name="Landi L."/>
            <person name="De Miccolis Angelini R.M."/>
            <person name="Pollastro S."/>
            <person name="Abate D."/>
            <person name="Faretra F."/>
            <person name="Romanazzi G."/>
        </authorList>
    </citation>
    <scope>NUCLEOTIDE SEQUENCE [LARGE SCALE GENOMIC DNA]</scope>
    <source>
        <strain evidence="1 2">Mfrg269</strain>
    </source>
</reference>
<dbReference type="InterPro" id="IPR031924">
    <property type="entry name" value="GH115"/>
</dbReference>
<evidence type="ECO:0000313" key="2">
    <source>
        <dbReference type="Proteomes" id="UP000249056"/>
    </source>
</evidence>
<dbReference type="AlphaFoldDB" id="A0A395IM21"/>
<comment type="caution">
    <text evidence="1">The sequence shown here is derived from an EMBL/GenBank/DDBJ whole genome shotgun (WGS) entry which is preliminary data.</text>
</comment>
<dbReference type="Gene3D" id="1.20.58.2150">
    <property type="match status" value="1"/>
</dbReference>
<proteinExistence type="predicted"/>
<dbReference type="OrthoDB" id="4849794at2759"/>
<dbReference type="EMBL" id="QKRW01000040">
    <property type="protein sequence ID" value="RAL60413.1"/>
    <property type="molecule type" value="Genomic_DNA"/>
</dbReference>
<sequence>MEYDTNNASVVPFFKYGVERAAPYVANTLFTMSMRGSGDTALSLTQAQAITVLGDVVKRQREIIGEVFQGRNVTEIPQTWCLYSEVQGYYDAGMTVPDDITLLWADDNFGNLRRLPLANETSRSGGAGVYYHVDYVGPPRDYKWINTIQLEKTVEQMQLASARQANRIWMLNVGDLKPLEIPINHFMDLAYNTHLNGATILFLNGSNYGLLENSALKYASNISSIVDTYGLLAARRKYENIDLTVYSVINYNEADAILAQWEELAQKAQAVYDRLGDDWKPAII</sequence>
<dbReference type="Gene3D" id="3.20.20.520">
    <property type="entry name" value="Glycosyl hydrolase family 115"/>
    <property type="match status" value="1"/>
</dbReference>
<dbReference type="Pfam" id="PF15979">
    <property type="entry name" value="Glyco_hydro_115"/>
    <property type="match status" value="1"/>
</dbReference>
<dbReference type="InterPro" id="IPR042301">
    <property type="entry name" value="GH115_sf"/>
</dbReference>
<organism evidence="1 2">
    <name type="scientific">Monilinia fructigena</name>
    <dbReference type="NCBI Taxonomy" id="38457"/>
    <lineage>
        <taxon>Eukaryota</taxon>
        <taxon>Fungi</taxon>
        <taxon>Dikarya</taxon>
        <taxon>Ascomycota</taxon>
        <taxon>Pezizomycotina</taxon>
        <taxon>Leotiomycetes</taxon>
        <taxon>Helotiales</taxon>
        <taxon>Sclerotiniaceae</taxon>
        <taxon>Monilinia</taxon>
    </lineage>
</organism>
<evidence type="ECO:0000313" key="1">
    <source>
        <dbReference type="EMBL" id="RAL60413.1"/>
    </source>
</evidence>
<gene>
    <name evidence="1" type="ORF">DID88_000188</name>
</gene>
<name>A0A395IM21_9HELO</name>
<dbReference type="PANTHER" id="PTHR37842:SF2">
    <property type="entry name" value="GYLCOSYL HYDROLASE 115 C-TERMINAL DOMAIN-CONTAINING PROTEIN"/>
    <property type="match status" value="1"/>
</dbReference>
<protein>
    <submittedName>
        <fullName evidence="1">Uncharacterized protein</fullName>
    </submittedName>
</protein>